<keyword evidence="2" id="KW-1185">Reference proteome</keyword>
<dbReference type="OrthoDB" id="7491125at2759"/>
<dbReference type="Proteomes" id="UP000322000">
    <property type="component" value="Chromosome 1"/>
</dbReference>
<name>A0A7E5WFH4_TRINI</name>
<evidence type="ECO:0000256" key="1">
    <source>
        <dbReference type="SAM" id="Phobius"/>
    </source>
</evidence>
<keyword evidence="1" id="KW-0812">Transmembrane</keyword>
<dbReference type="AlphaFoldDB" id="A0A7E5WFH4"/>
<evidence type="ECO:0000313" key="2">
    <source>
        <dbReference type="Proteomes" id="UP000322000"/>
    </source>
</evidence>
<accession>A0A7E5WFH4</accession>
<dbReference type="KEGG" id="tnl:113501980"/>
<dbReference type="InterPro" id="IPR009003">
    <property type="entry name" value="Peptidase_S1_PA"/>
</dbReference>
<dbReference type="RefSeq" id="XP_026739162.1">
    <property type="nucleotide sequence ID" value="XM_026883361.1"/>
</dbReference>
<dbReference type="GeneID" id="113501980"/>
<sequence>MESHHFRTMPNSNRQTKRSKFTRGEKCLFAHLIITFVGIMLMALIYLIHLCVVKHTRNEMLSMYYRRADTRLSTLEVTHFESIGVVYLNMTPPPVRVVCNTLLLAKRWSLAPAQCTSMRDHPEMSDYLPKWRIKYKLFGKFTQSGIKRTLTHSRFNRGDFHNNIGLFEHSNQIINDEYYVAPRNIVIDQQLLQKYAKEMFIVNWQIAFSNQGDISHAMVIRVRPVSSENCYSYASPIVEQMRDYEFCVNFYRTGPTADHGAMVVINSKIIGFFSWGDIKGRGVPLVVLNILHFREWFESIINISL</sequence>
<organism evidence="2 3">
    <name type="scientific">Trichoplusia ni</name>
    <name type="common">Cabbage looper</name>
    <dbReference type="NCBI Taxonomy" id="7111"/>
    <lineage>
        <taxon>Eukaryota</taxon>
        <taxon>Metazoa</taxon>
        <taxon>Ecdysozoa</taxon>
        <taxon>Arthropoda</taxon>
        <taxon>Hexapoda</taxon>
        <taxon>Insecta</taxon>
        <taxon>Pterygota</taxon>
        <taxon>Neoptera</taxon>
        <taxon>Endopterygota</taxon>
        <taxon>Lepidoptera</taxon>
        <taxon>Glossata</taxon>
        <taxon>Ditrysia</taxon>
        <taxon>Noctuoidea</taxon>
        <taxon>Noctuidae</taxon>
        <taxon>Plusiinae</taxon>
        <taxon>Trichoplusia</taxon>
    </lineage>
</organism>
<feature type="transmembrane region" description="Helical" evidence="1">
    <location>
        <begin position="27"/>
        <end position="48"/>
    </location>
</feature>
<dbReference type="InParanoid" id="A0A7E5WFH4"/>
<dbReference type="InterPro" id="IPR043504">
    <property type="entry name" value="Peptidase_S1_PA_chymotrypsin"/>
</dbReference>
<reference evidence="3" key="1">
    <citation type="submission" date="2025-08" db="UniProtKB">
        <authorList>
            <consortium name="RefSeq"/>
        </authorList>
    </citation>
    <scope>IDENTIFICATION</scope>
</reference>
<dbReference type="Gene3D" id="2.40.10.10">
    <property type="entry name" value="Trypsin-like serine proteases"/>
    <property type="match status" value="1"/>
</dbReference>
<protein>
    <submittedName>
        <fullName evidence="3">Uncharacterized protein LOC113501980 isoform X1</fullName>
    </submittedName>
</protein>
<proteinExistence type="predicted"/>
<keyword evidence="1" id="KW-1133">Transmembrane helix</keyword>
<gene>
    <name evidence="3" type="primary">LOC113501980</name>
</gene>
<dbReference type="SUPFAM" id="SSF50494">
    <property type="entry name" value="Trypsin-like serine proteases"/>
    <property type="match status" value="1"/>
</dbReference>
<evidence type="ECO:0000313" key="3">
    <source>
        <dbReference type="RefSeq" id="XP_026739162.1"/>
    </source>
</evidence>
<keyword evidence="1" id="KW-0472">Membrane</keyword>